<evidence type="ECO:0000313" key="1">
    <source>
        <dbReference type="EMBL" id="MUN55140.1"/>
    </source>
</evidence>
<dbReference type="OrthoDB" id="3518032at2"/>
<gene>
    <name evidence="1" type="ORF">GMA10_07935</name>
</gene>
<keyword evidence="2" id="KW-1185">Reference proteome</keyword>
<proteinExistence type="predicted"/>
<evidence type="ECO:0000313" key="2">
    <source>
        <dbReference type="Proteomes" id="UP000462152"/>
    </source>
</evidence>
<dbReference type="Gene3D" id="3.40.50.300">
    <property type="entry name" value="P-loop containing nucleotide triphosphate hydrolases"/>
    <property type="match status" value="1"/>
</dbReference>
<dbReference type="EMBL" id="WOGT01000004">
    <property type="protein sequence ID" value="MUN55140.1"/>
    <property type="molecule type" value="Genomic_DNA"/>
</dbReference>
<sequence length="183" mass="20858">MHSHTIDTRRENDLWRAIGLARSLATGPEPFVIAIDGRSGAGKSSLATRLLERIALEEGENAAELFRLEDLYPGWEGLESGVDEYAAILGRVLRNEDATWHAWDWTRNRREPSSRTLSAGAKVIIAEGVGATAPGHQEVRPHFGIWLHLESNIRRYRALTRDGDLYRPYWQLWAEQEERLFAR</sequence>
<dbReference type="AlphaFoldDB" id="A0A7K1LJ50"/>
<dbReference type="RefSeq" id="WP_129314609.1">
    <property type="nucleotide sequence ID" value="NZ_JBFCQO010000002.1"/>
</dbReference>
<name>A0A7K1LJ50_9MICC</name>
<protein>
    <submittedName>
        <fullName evidence="1">Uncharacterized protein</fullName>
    </submittedName>
</protein>
<dbReference type="InterPro" id="IPR027417">
    <property type="entry name" value="P-loop_NTPase"/>
</dbReference>
<dbReference type="SUPFAM" id="SSF52540">
    <property type="entry name" value="P-loop containing nucleoside triphosphate hydrolases"/>
    <property type="match status" value="1"/>
</dbReference>
<accession>A0A7K1LJ50</accession>
<dbReference type="Proteomes" id="UP000462152">
    <property type="component" value="Unassembled WGS sequence"/>
</dbReference>
<comment type="caution">
    <text evidence="1">The sequence shown here is derived from an EMBL/GenBank/DDBJ whole genome shotgun (WGS) entry which is preliminary data.</text>
</comment>
<reference evidence="1 2" key="1">
    <citation type="submission" date="2019-12" db="EMBL/GenBank/DDBJ databases">
        <authorList>
            <person name="Li J."/>
            <person name="Shi Y."/>
            <person name="Xu G."/>
            <person name="Xiao D."/>
            <person name="Ran X."/>
        </authorList>
    </citation>
    <scope>NUCLEOTIDE SEQUENCE [LARGE SCALE GENOMIC DNA]</scope>
    <source>
        <strain evidence="1 2">JCM 15915</strain>
    </source>
</reference>
<organism evidence="1 2">
    <name type="scientific">Rothia koreensis</name>
    <dbReference type="NCBI Taxonomy" id="592378"/>
    <lineage>
        <taxon>Bacteria</taxon>
        <taxon>Bacillati</taxon>
        <taxon>Actinomycetota</taxon>
        <taxon>Actinomycetes</taxon>
        <taxon>Micrococcales</taxon>
        <taxon>Micrococcaceae</taxon>
        <taxon>Rothia</taxon>
    </lineage>
</organism>